<proteinExistence type="predicted"/>
<evidence type="ECO:0000256" key="2">
    <source>
        <dbReference type="ARBA" id="ARBA00023125"/>
    </source>
</evidence>
<dbReference type="OrthoDB" id="3192286at2"/>
<evidence type="ECO:0000313" key="6">
    <source>
        <dbReference type="Proteomes" id="UP000006640"/>
    </source>
</evidence>
<evidence type="ECO:0000256" key="1">
    <source>
        <dbReference type="ARBA" id="ARBA00023015"/>
    </source>
</evidence>
<keyword evidence="1" id="KW-0805">Transcription regulation</keyword>
<evidence type="ECO:0000256" key="3">
    <source>
        <dbReference type="ARBA" id="ARBA00023163"/>
    </source>
</evidence>
<dbReference type="STRING" id="469371.Tbis_1272"/>
<gene>
    <name evidence="5" type="ordered locus">Tbis_1272</name>
</gene>
<name>D6Y971_THEBD</name>
<evidence type="ECO:0000259" key="4">
    <source>
        <dbReference type="PROSITE" id="PS50949"/>
    </source>
</evidence>
<dbReference type="InterPro" id="IPR036390">
    <property type="entry name" value="WH_DNA-bd_sf"/>
</dbReference>
<dbReference type="GO" id="GO:0003700">
    <property type="term" value="F:DNA-binding transcription factor activity"/>
    <property type="evidence" value="ECO:0007669"/>
    <property type="project" value="InterPro"/>
</dbReference>
<dbReference type="EMBL" id="CP001874">
    <property type="protein sequence ID" value="ADG87991.1"/>
    <property type="molecule type" value="Genomic_DNA"/>
</dbReference>
<accession>D6Y971</accession>
<organism evidence="5 6">
    <name type="scientific">Thermobispora bispora (strain ATCC 19993 / DSM 43833 / CBS 139.67 / JCM 10125 / KCTC 9307 / NBRC 14880 / R51)</name>
    <dbReference type="NCBI Taxonomy" id="469371"/>
    <lineage>
        <taxon>Bacteria</taxon>
        <taxon>Bacillati</taxon>
        <taxon>Actinomycetota</taxon>
        <taxon>Actinomycetes</taxon>
        <taxon>Streptosporangiales</taxon>
        <taxon>Streptosporangiaceae</taxon>
        <taxon>Thermobispora</taxon>
    </lineage>
</organism>
<dbReference type="RefSeq" id="WP_013131524.1">
    <property type="nucleotide sequence ID" value="NC_014165.1"/>
</dbReference>
<keyword evidence="6" id="KW-1185">Reference proteome</keyword>
<keyword evidence="2" id="KW-0238">DNA-binding</keyword>
<dbReference type="PANTHER" id="PTHR38445">
    <property type="entry name" value="HTH-TYPE TRANSCRIPTIONAL REPRESSOR YTRA"/>
    <property type="match status" value="1"/>
</dbReference>
<dbReference type="SUPFAM" id="SSF46785">
    <property type="entry name" value="Winged helix' DNA-binding domain"/>
    <property type="match status" value="1"/>
</dbReference>
<sequence length="132" mass="14487">MLISLDLNDPRPLHVQLSAAIRRAIADGSLGPGDRLPPARDIADALGVNVNTVLRSLRELRDEGLLEFRRGRGVTVVRRPDARESLAPRVVELLEEAARYGLRSDDVIDLIKEVACTLRPRPNVRSADGSCC</sequence>
<dbReference type="SMART" id="SM00345">
    <property type="entry name" value="HTH_GNTR"/>
    <property type="match status" value="1"/>
</dbReference>
<dbReference type="eggNOG" id="COG1725">
    <property type="taxonomic scope" value="Bacteria"/>
</dbReference>
<protein>
    <submittedName>
        <fullName evidence="5">Transcriptional regulator, GntR family</fullName>
    </submittedName>
</protein>
<dbReference type="InterPro" id="IPR036388">
    <property type="entry name" value="WH-like_DNA-bd_sf"/>
</dbReference>
<keyword evidence="3" id="KW-0804">Transcription</keyword>
<dbReference type="HOGENOM" id="CLU_017584_10_1_11"/>
<dbReference type="GO" id="GO:0003677">
    <property type="term" value="F:DNA binding"/>
    <property type="evidence" value="ECO:0007669"/>
    <property type="project" value="UniProtKB-KW"/>
</dbReference>
<dbReference type="Proteomes" id="UP000006640">
    <property type="component" value="Chromosome"/>
</dbReference>
<dbReference type="Gene3D" id="1.10.10.10">
    <property type="entry name" value="Winged helix-like DNA-binding domain superfamily/Winged helix DNA-binding domain"/>
    <property type="match status" value="1"/>
</dbReference>
<dbReference type="PROSITE" id="PS50949">
    <property type="entry name" value="HTH_GNTR"/>
    <property type="match status" value="1"/>
</dbReference>
<feature type="domain" description="HTH gntR-type" evidence="4">
    <location>
        <begin position="11"/>
        <end position="79"/>
    </location>
</feature>
<dbReference type="KEGG" id="tbi:Tbis_1272"/>
<dbReference type="AlphaFoldDB" id="D6Y971"/>
<dbReference type="CDD" id="cd07377">
    <property type="entry name" value="WHTH_GntR"/>
    <property type="match status" value="1"/>
</dbReference>
<reference evidence="5 6" key="1">
    <citation type="submission" date="2010-01" db="EMBL/GenBank/DDBJ databases">
        <title>The complete genome of Thermobispora bispora DSM 43833.</title>
        <authorList>
            <consortium name="US DOE Joint Genome Institute (JGI-PGF)"/>
            <person name="Lucas S."/>
            <person name="Copeland A."/>
            <person name="Lapidus A."/>
            <person name="Glavina del Rio T."/>
            <person name="Dalin E."/>
            <person name="Tice H."/>
            <person name="Bruce D."/>
            <person name="Goodwin L."/>
            <person name="Pitluck S."/>
            <person name="Kyrpides N."/>
            <person name="Mavromatis K."/>
            <person name="Ivanova N."/>
            <person name="Mikhailova N."/>
            <person name="Chertkov O."/>
            <person name="Brettin T."/>
            <person name="Detter J.C."/>
            <person name="Han C."/>
            <person name="Larimer F."/>
            <person name="Land M."/>
            <person name="Hauser L."/>
            <person name="Markowitz V."/>
            <person name="Cheng J.-F."/>
            <person name="Hugenholtz P."/>
            <person name="Woyke T."/>
            <person name="Wu D."/>
            <person name="Jando M."/>
            <person name="Schneider S."/>
            <person name="Klenk H.-P."/>
            <person name="Eisen J.A."/>
        </authorList>
    </citation>
    <scope>NUCLEOTIDE SEQUENCE [LARGE SCALE GENOMIC DNA]</scope>
    <source>
        <strain evidence="6">ATCC 19993 / DSM 43833 / CBS 139.67 / JCM 10125 / KCTC 9307 / NBRC 14880 / R51</strain>
    </source>
</reference>
<dbReference type="PANTHER" id="PTHR38445:SF7">
    <property type="entry name" value="GNTR-FAMILY TRANSCRIPTIONAL REGULATOR"/>
    <property type="match status" value="1"/>
</dbReference>
<dbReference type="InterPro" id="IPR000524">
    <property type="entry name" value="Tscrpt_reg_HTH_GntR"/>
</dbReference>
<dbReference type="Pfam" id="PF00392">
    <property type="entry name" value="GntR"/>
    <property type="match status" value="1"/>
</dbReference>
<evidence type="ECO:0000313" key="5">
    <source>
        <dbReference type="EMBL" id="ADG87991.1"/>
    </source>
</evidence>